<feature type="region of interest" description="Disordered" evidence="7">
    <location>
        <begin position="16"/>
        <end position="42"/>
    </location>
</feature>
<evidence type="ECO:0000256" key="1">
    <source>
        <dbReference type="ARBA" id="ARBA00022559"/>
    </source>
</evidence>
<evidence type="ECO:0000313" key="10">
    <source>
        <dbReference type="Proteomes" id="UP001161017"/>
    </source>
</evidence>
<keyword evidence="3" id="KW-0479">Metal-binding</keyword>
<accession>A0AA43TVB2</accession>
<evidence type="ECO:0000313" key="9">
    <source>
        <dbReference type="EMBL" id="MDI1487935.1"/>
    </source>
</evidence>
<dbReference type="GO" id="GO:0042542">
    <property type="term" value="P:response to hydrogen peroxide"/>
    <property type="evidence" value="ECO:0007669"/>
    <property type="project" value="TreeGrafter"/>
</dbReference>
<dbReference type="GO" id="GO:0004096">
    <property type="term" value="F:catalase activity"/>
    <property type="evidence" value="ECO:0007669"/>
    <property type="project" value="UniProtKB-EC"/>
</dbReference>
<gene>
    <name evidence="9" type="ORF">OHK93_007209</name>
</gene>
<dbReference type="EMBL" id="JAPUFD010000006">
    <property type="protein sequence ID" value="MDI1487935.1"/>
    <property type="molecule type" value="Genomic_DNA"/>
</dbReference>
<dbReference type="Pfam" id="PF06628">
    <property type="entry name" value="Catalase-rel"/>
    <property type="match status" value="1"/>
</dbReference>
<protein>
    <recommendedName>
        <fullName evidence="8">Catalase core domain-containing protein</fullName>
    </recommendedName>
</protein>
<evidence type="ECO:0000256" key="2">
    <source>
        <dbReference type="ARBA" id="ARBA00022617"/>
    </source>
</evidence>
<dbReference type="GO" id="GO:0042744">
    <property type="term" value="P:hydrogen peroxide catabolic process"/>
    <property type="evidence" value="ECO:0007669"/>
    <property type="project" value="UniProtKB-KW"/>
</dbReference>
<dbReference type="Proteomes" id="UP001161017">
    <property type="component" value="Unassembled WGS sequence"/>
</dbReference>
<evidence type="ECO:0000256" key="6">
    <source>
        <dbReference type="ARBA" id="ARBA00023324"/>
    </source>
</evidence>
<keyword evidence="4" id="KW-0560">Oxidoreductase</keyword>
<evidence type="ECO:0000259" key="8">
    <source>
        <dbReference type="SMART" id="SM01060"/>
    </source>
</evidence>
<dbReference type="InterPro" id="IPR020835">
    <property type="entry name" value="Catalase_sf"/>
</dbReference>
<dbReference type="Pfam" id="PF00199">
    <property type="entry name" value="Catalase"/>
    <property type="match status" value="1"/>
</dbReference>
<reference evidence="9" key="1">
    <citation type="journal article" date="2023" name="Genome Biol. Evol.">
        <title>First Whole Genome Sequence and Flow Cytometry Genome Size Data for the Lichen-Forming Fungus Ramalina farinacea (Ascomycota).</title>
        <authorList>
            <person name="Llewellyn T."/>
            <person name="Mian S."/>
            <person name="Hill R."/>
            <person name="Leitch I.J."/>
            <person name="Gaya E."/>
        </authorList>
    </citation>
    <scope>NUCLEOTIDE SEQUENCE</scope>
    <source>
        <strain evidence="9">LIQ254RAFAR</strain>
    </source>
</reference>
<proteinExistence type="predicted"/>
<dbReference type="GO" id="GO:0020037">
    <property type="term" value="F:heme binding"/>
    <property type="evidence" value="ECO:0007669"/>
    <property type="project" value="InterPro"/>
</dbReference>
<dbReference type="GO" id="GO:0046872">
    <property type="term" value="F:metal ion binding"/>
    <property type="evidence" value="ECO:0007669"/>
    <property type="project" value="UniProtKB-KW"/>
</dbReference>
<keyword evidence="6" id="KW-0376">Hydrogen peroxide</keyword>
<name>A0AA43TVB2_9LECA</name>
<keyword evidence="10" id="KW-1185">Reference proteome</keyword>
<dbReference type="InterPro" id="IPR010582">
    <property type="entry name" value="Catalase_immune_responsive"/>
</dbReference>
<dbReference type="PRINTS" id="PR00067">
    <property type="entry name" value="CATALASE"/>
</dbReference>
<evidence type="ECO:0000256" key="3">
    <source>
        <dbReference type="ARBA" id="ARBA00022723"/>
    </source>
</evidence>
<evidence type="ECO:0000256" key="7">
    <source>
        <dbReference type="SAM" id="MobiDB-lite"/>
    </source>
</evidence>
<sequence length="514" mass="58100">MASQLTQNPLKTPVQAAAGAVGSAGGDPRASQKTSFFQGLNEGPGEHAAQLTGVATGGKRVDVCDKFEQQNTVTLGREFPDLARNPRGFAIKLYTGEGNYDIVGLNWPIFFCRDPIQGPDVIRSQHRNPANFLIDNDSLFDLLGCTPEANHAGLMFFSNHGTPQGWRYEHGYGCHTFKWVNKEGKFVYVKYHFIADHGQKQFTAAEATQLCGSDPDYSKRDLWDAIEDGEYPTWTAKVQIMEPQEADFEKLGFDPFDVTKVWPRDQFPMHDFGKLTLNKNPENYHRDVEQAAFSPGSMVPGIEDSPDPLLQFRMFFYRDAQYHRIGTNMHQIPVNCPFMSQSVSSLNFDGRLRSDGNHSGNPQYVPNSFAHKFRPDVAETPYQVSDAIVSRKSHFAHEGKKSEYTQAAELWSRVMDDKARKDTITNTVLCIKNVRHSIIVKKFLSQIYNIGPEWAQGVYDQLPKKLKDFEFSEVKKMAETAELAYKEKKFQPSKGDRLVGFDPQNPIYQLVNGQ</sequence>
<dbReference type="PROSITE" id="PS51402">
    <property type="entry name" value="CATALASE_3"/>
    <property type="match status" value="1"/>
</dbReference>
<dbReference type="Gene3D" id="2.40.180.10">
    <property type="entry name" value="Catalase core domain"/>
    <property type="match status" value="1"/>
</dbReference>
<organism evidence="9 10">
    <name type="scientific">Ramalina farinacea</name>
    <dbReference type="NCBI Taxonomy" id="258253"/>
    <lineage>
        <taxon>Eukaryota</taxon>
        <taxon>Fungi</taxon>
        <taxon>Dikarya</taxon>
        <taxon>Ascomycota</taxon>
        <taxon>Pezizomycotina</taxon>
        <taxon>Lecanoromycetes</taxon>
        <taxon>OSLEUM clade</taxon>
        <taxon>Lecanoromycetidae</taxon>
        <taxon>Lecanorales</taxon>
        <taxon>Lecanorineae</taxon>
        <taxon>Ramalinaceae</taxon>
        <taxon>Ramalina</taxon>
    </lineage>
</organism>
<dbReference type="SUPFAM" id="SSF56634">
    <property type="entry name" value="Heme-dependent catalase-like"/>
    <property type="match status" value="1"/>
</dbReference>
<dbReference type="PANTHER" id="PTHR11465">
    <property type="entry name" value="CATALASE"/>
    <property type="match status" value="1"/>
</dbReference>
<keyword evidence="1" id="KW-0575">Peroxidase</keyword>
<dbReference type="GO" id="GO:0005777">
    <property type="term" value="C:peroxisome"/>
    <property type="evidence" value="ECO:0007669"/>
    <property type="project" value="TreeGrafter"/>
</dbReference>
<evidence type="ECO:0000256" key="4">
    <source>
        <dbReference type="ARBA" id="ARBA00023002"/>
    </source>
</evidence>
<keyword evidence="5" id="KW-0408">Iron</keyword>
<keyword evidence="2" id="KW-0349">Heme</keyword>
<feature type="domain" description="Catalase core" evidence="8">
    <location>
        <begin position="5"/>
        <end position="373"/>
    </location>
</feature>
<dbReference type="PANTHER" id="PTHR11465:SF13">
    <property type="entry name" value="CATALASE (EUROFUNG)"/>
    <property type="match status" value="1"/>
</dbReference>
<comment type="caution">
    <text evidence="9">The sequence shown here is derived from an EMBL/GenBank/DDBJ whole genome shotgun (WGS) entry which is preliminary data.</text>
</comment>
<dbReference type="AlphaFoldDB" id="A0AA43TVB2"/>
<dbReference type="InterPro" id="IPR018028">
    <property type="entry name" value="Catalase"/>
</dbReference>
<dbReference type="SMART" id="SM01060">
    <property type="entry name" value="Catalase"/>
    <property type="match status" value="1"/>
</dbReference>
<evidence type="ECO:0000256" key="5">
    <source>
        <dbReference type="ARBA" id="ARBA00023004"/>
    </source>
</evidence>
<dbReference type="GO" id="GO:0005739">
    <property type="term" value="C:mitochondrion"/>
    <property type="evidence" value="ECO:0007669"/>
    <property type="project" value="TreeGrafter"/>
</dbReference>
<dbReference type="InterPro" id="IPR011614">
    <property type="entry name" value="Catalase_core"/>
</dbReference>